<reference evidence="5 6" key="1">
    <citation type="submission" date="2013-08" db="EMBL/GenBank/DDBJ databases">
        <authorList>
            <consortium name="DOE Joint Genome Institute"/>
            <person name="Eisen J."/>
            <person name="Huntemann M."/>
            <person name="Han J."/>
            <person name="Chen A."/>
            <person name="Kyrpides N."/>
            <person name="Mavromatis K."/>
            <person name="Markowitz V."/>
            <person name="Palaniappan K."/>
            <person name="Ivanova N."/>
            <person name="Schaumberg A."/>
            <person name="Pati A."/>
            <person name="Liolios K."/>
            <person name="Nordberg H.P."/>
            <person name="Cantor M.N."/>
            <person name="Hua S.X."/>
            <person name="Woyke T."/>
        </authorList>
    </citation>
    <scope>NUCLEOTIDE SEQUENCE [LARGE SCALE GENOMIC DNA]</scope>
    <source>
        <strain evidence="5 6">DSM 2278</strain>
    </source>
</reference>
<dbReference type="STRING" id="1090322.MettiDRAFT_0779"/>
<dbReference type="PROSITE" id="PS50995">
    <property type="entry name" value="HTH_MARR_2"/>
    <property type="match status" value="1"/>
</dbReference>
<evidence type="ECO:0000256" key="3">
    <source>
        <dbReference type="ARBA" id="ARBA00023163"/>
    </source>
</evidence>
<proteinExistence type="predicted"/>
<evidence type="ECO:0000256" key="2">
    <source>
        <dbReference type="ARBA" id="ARBA00023125"/>
    </source>
</evidence>
<dbReference type="PANTHER" id="PTHR42756:SF1">
    <property type="entry name" value="TRANSCRIPTIONAL REPRESSOR OF EMRAB OPERON"/>
    <property type="match status" value="1"/>
</dbReference>
<dbReference type="Proteomes" id="UP000019483">
    <property type="component" value="Unassembled WGS sequence"/>
</dbReference>
<dbReference type="Pfam" id="PF01047">
    <property type="entry name" value="MarR"/>
    <property type="match status" value="1"/>
</dbReference>
<dbReference type="GO" id="GO:0003700">
    <property type="term" value="F:DNA-binding transcription factor activity"/>
    <property type="evidence" value="ECO:0007669"/>
    <property type="project" value="InterPro"/>
</dbReference>
<accession>W9DPV6</accession>
<organism evidence="5 6">
    <name type="scientific">Methanolobus tindarius DSM 2278</name>
    <dbReference type="NCBI Taxonomy" id="1090322"/>
    <lineage>
        <taxon>Archaea</taxon>
        <taxon>Methanobacteriati</taxon>
        <taxon>Methanobacteriota</taxon>
        <taxon>Stenosarchaea group</taxon>
        <taxon>Methanomicrobia</taxon>
        <taxon>Methanosarcinales</taxon>
        <taxon>Methanosarcinaceae</taxon>
        <taxon>Methanolobus</taxon>
    </lineage>
</organism>
<keyword evidence="1" id="KW-0805">Transcription regulation</keyword>
<sequence length="152" mass="17472">MSKDLVRKIFDKHLEHDCFFDKKMLNVAVESSSLTFNTLPNKTIRLIHFKKEINPSRLGIILGVGKSTITSTIDTLEKNGLVVRNNDPDDMRKQLISLTDAGEDYHFELMDMITERVSSISDSYGMSESDLVEYYDHLSQMVSILNKYIFET</sequence>
<evidence type="ECO:0000313" key="6">
    <source>
        <dbReference type="Proteomes" id="UP000019483"/>
    </source>
</evidence>
<keyword evidence="6" id="KW-1185">Reference proteome</keyword>
<protein>
    <submittedName>
        <fullName evidence="5">Transcriptional regulator</fullName>
    </submittedName>
</protein>
<evidence type="ECO:0000256" key="1">
    <source>
        <dbReference type="ARBA" id="ARBA00023015"/>
    </source>
</evidence>
<keyword evidence="3" id="KW-0804">Transcription</keyword>
<evidence type="ECO:0000259" key="4">
    <source>
        <dbReference type="PROSITE" id="PS50995"/>
    </source>
</evidence>
<dbReference type="InterPro" id="IPR036390">
    <property type="entry name" value="WH_DNA-bd_sf"/>
</dbReference>
<comment type="caution">
    <text evidence="5">The sequence shown here is derived from an EMBL/GenBank/DDBJ whole genome shotgun (WGS) entry which is preliminary data.</text>
</comment>
<feature type="domain" description="HTH marR-type" evidence="4">
    <location>
        <begin position="1"/>
        <end position="150"/>
    </location>
</feature>
<dbReference type="Gene3D" id="1.10.10.10">
    <property type="entry name" value="Winged helix-like DNA-binding domain superfamily/Winged helix DNA-binding domain"/>
    <property type="match status" value="1"/>
</dbReference>
<dbReference type="AlphaFoldDB" id="W9DPV6"/>
<dbReference type="PANTHER" id="PTHR42756">
    <property type="entry name" value="TRANSCRIPTIONAL REGULATOR, MARR"/>
    <property type="match status" value="1"/>
</dbReference>
<gene>
    <name evidence="5" type="ORF">MettiDRAFT_0779</name>
</gene>
<dbReference type="PRINTS" id="PR00598">
    <property type="entry name" value="HTHMARR"/>
</dbReference>
<evidence type="ECO:0000313" key="5">
    <source>
        <dbReference type="EMBL" id="ETA67358.1"/>
    </source>
</evidence>
<dbReference type="InterPro" id="IPR036388">
    <property type="entry name" value="WH-like_DNA-bd_sf"/>
</dbReference>
<dbReference type="SUPFAM" id="SSF46785">
    <property type="entry name" value="Winged helix' DNA-binding domain"/>
    <property type="match status" value="1"/>
</dbReference>
<dbReference type="RefSeq" id="WP_023844494.1">
    <property type="nucleotide sequence ID" value="NZ_AZAJ01000001.1"/>
</dbReference>
<dbReference type="OrthoDB" id="10712at2157"/>
<dbReference type="GO" id="GO:0003677">
    <property type="term" value="F:DNA binding"/>
    <property type="evidence" value="ECO:0007669"/>
    <property type="project" value="UniProtKB-KW"/>
</dbReference>
<dbReference type="SMART" id="SM00347">
    <property type="entry name" value="HTH_MARR"/>
    <property type="match status" value="1"/>
</dbReference>
<name>W9DPV6_METTI</name>
<dbReference type="EMBL" id="AZAJ01000001">
    <property type="protein sequence ID" value="ETA67358.1"/>
    <property type="molecule type" value="Genomic_DNA"/>
</dbReference>
<keyword evidence="2" id="KW-0238">DNA-binding</keyword>
<dbReference type="InterPro" id="IPR000835">
    <property type="entry name" value="HTH_MarR-typ"/>
</dbReference>